<dbReference type="PROSITE" id="PS00754">
    <property type="entry name" value="NA_NEUROTRAN_SYMP_2"/>
    <property type="match status" value="1"/>
</dbReference>
<feature type="transmembrane region" description="Helical" evidence="10">
    <location>
        <begin position="106"/>
        <end position="131"/>
    </location>
</feature>
<keyword evidence="4 10" id="KW-0812">Transmembrane</keyword>
<evidence type="ECO:0000256" key="8">
    <source>
        <dbReference type="PIRSR" id="PIRSR600175-1"/>
    </source>
</evidence>
<dbReference type="GO" id="GO:0098793">
    <property type="term" value="C:presynapse"/>
    <property type="evidence" value="ECO:0007669"/>
    <property type="project" value="GOC"/>
</dbReference>
<feature type="transmembrane region" description="Helical" evidence="10">
    <location>
        <begin position="151"/>
        <end position="173"/>
    </location>
</feature>
<comment type="similarity">
    <text evidence="2">Belongs to the sodium:neurotransmitter symporter (SNF) (TC 2.A.22) family.</text>
</comment>
<feature type="transmembrane region" description="Helical" evidence="10">
    <location>
        <begin position="193"/>
        <end position="213"/>
    </location>
</feature>
<evidence type="ECO:0000256" key="9">
    <source>
        <dbReference type="PIRSR" id="PIRSR600175-2"/>
    </source>
</evidence>
<feature type="binding site" evidence="8">
    <location>
        <position position="194"/>
    </location>
    <ligand>
        <name>Na(+)</name>
        <dbReference type="ChEBI" id="CHEBI:29101"/>
        <label>1</label>
    </ligand>
</feature>
<feature type="binding site" evidence="8">
    <location>
        <position position="262"/>
    </location>
    <ligand>
        <name>Na(+)</name>
        <dbReference type="ChEBI" id="CHEBI:29101"/>
        <label>1</label>
    </ligand>
</feature>
<evidence type="ECO:0000256" key="5">
    <source>
        <dbReference type="ARBA" id="ARBA00022847"/>
    </source>
</evidence>
<keyword evidence="6 10" id="KW-1133">Transmembrane helix</keyword>
<evidence type="ECO:0000256" key="6">
    <source>
        <dbReference type="ARBA" id="ARBA00022989"/>
    </source>
</evidence>
<feature type="transmembrane region" description="Helical" evidence="10">
    <location>
        <begin position="289"/>
        <end position="313"/>
    </location>
</feature>
<feature type="disulfide bond" evidence="9">
    <location>
        <begin position="29"/>
        <end position="38"/>
    </location>
</feature>
<dbReference type="InterPro" id="IPR000175">
    <property type="entry name" value="Na/ntran_symport"/>
</dbReference>
<feature type="binding site" evidence="8">
    <location>
        <position position="259"/>
    </location>
    <ligand>
        <name>Na(+)</name>
        <dbReference type="ChEBI" id="CHEBI:29101"/>
        <label>1</label>
    </ligand>
</feature>
<evidence type="ECO:0000256" key="2">
    <source>
        <dbReference type="ARBA" id="ARBA00006459"/>
    </source>
</evidence>
<evidence type="ECO:0000313" key="11">
    <source>
        <dbReference type="EMBL" id="KRG05518.1"/>
    </source>
</evidence>
<feature type="transmembrane region" description="Helical" evidence="10">
    <location>
        <begin position="233"/>
        <end position="261"/>
    </location>
</feature>
<dbReference type="GO" id="GO:0043005">
    <property type="term" value="C:neuron projection"/>
    <property type="evidence" value="ECO:0007669"/>
    <property type="project" value="TreeGrafter"/>
</dbReference>
<keyword evidence="7 10" id="KW-0472">Membrane</keyword>
<evidence type="ECO:0000256" key="7">
    <source>
        <dbReference type="ARBA" id="ARBA00023136"/>
    </source>
</evidence>
<dbReference type="AlphaFoldDB" id="A0A0Q9XKV8"/>
<feature type="transmembrane region" description="Helical" evidence="10">
    <location>
        <begin position="402"/>
        <end position="423"/>
    </location>
</feature>
<accession>A0A0Q9XKV8</accession>
<keyword evidence="8" id="KW-0915">Sodium</keyword>
<sequence length="456" mass="50849">MGMYYNTIIGWAVYYLFASFTAKLPWTSCDNAWNTQNCMPVTSENFTELATSPAKEFFERRVLESYKSNGLDFMGPVKPTLALCVFGVFVLVYFSLWKGVRSAGKVVWVTALAPYVVLIILLVRGVSLPGADEGIKYYLTPEWHKLKNSKVWIDAASQIFFSLGPGFGTLLALSSYNKFNNNCYRDALITSSINCLTSFLAGFVIFSVLGYMANVQKTSIDKVGLEGPGLVFIVYPEAIATMSGSVFWSIIFFLMLITLGLDSTFGGLEAMITALCDEYPRAIGRRRELFVLLLLAFIFLCALPTMTYGGVVLVNFLNVYGPGLAILFVVFVEAAGVFWFYGVDRFSADVEQMLGAKPGIFWRICWTYISPVFLLTIFIFSILGYKEMLGEEFYYPPWSIQVGWAVTCSSVLCIPMYMIYKFFFASKGKCQERLQQSFKPDASCGSAVPGQQGTSV</sequence>
<evidence type="ECO:0000313" key="12">
    <source>
        <dbReference type="Proteomes" id="UP000009192"/>
    </source>
</evidence>
<dbReference type="GO" id="GO:0006865">
    <property type="term" value="P:amino acid transport"/>
    <property type="evidence" value="ECO:0007669"/>
    <property type="project" value="TreeGrafter"/>
</dbReference>
<dbReference type="GO" id="GO:0051378">
    <property type="term" value="F:serotonin binding"/>
    <property type="evidence" value="ECO:0007669"/>
    <property type="project" value="TreeGrafter"/>
</dbReference>
<protein>
    <submittedName>
        <fullName evidence="11">Uncharacterized protein, isoform D</fullName>
    </submittedName>
</protein>
<keyword evidence="9" id="KW-1015">Disulfide bond</keyword>
<proteinExistence type="inferred from homology"/>
<evidence type="ECO:0000256" key="10">
    <source>
        <dbReference type="SAM" id="Phobius"/>
    </source>
</evidence>
<feature type="binding site" evidence="8">
    <location>
        <position position="263"/>
    </location>
    <ligand>
        <name>Na(+)</name>
        <dbReference type="ChEBI" id="CHEBI:29101"/>
        <label>1</label>
    </ligand>
</feature>
<keyword evidence="8" id="KW-0479">Metal-binding</keyword>
<gene>
    <name evidence="11" type="primary">Dmoj\GI18339</name>
    <name evidence="11" type="ORF">Dmoj_GI18339</name>
</gene>
<dbReference type="Pfam" id="PF00209">
    <property type="entry name" value="SNF"/>
    <property type="match status" value="1"/>
</dbReference>
<organism evidence="11 12">
    <name type="scientific">Drosophila mojavensis</name>
    <name type="common">Fruit fly</name>
    <dbReference type="NCBI Taxonomy" id="7230"/>
    <lineage>
        <taxon>Eukaryota</taxon>
        <taxon>Metazoa</taxon>
        <taxon>Ecdysozoa</taxon>
        <taxon>Arthropoda</taxon>
        <taxon>Hexapoda</taxon>
        <taxon>Insecta</taxon>
        <taxon>Pterygota</taxon>
        <taxon>Neoptera</taxon>
        <taxon>Endopterygota</taxon>
        <taxon>Diptera</taxon>
        <taxon>Brachycera</taxon>
        <taxon>Muscomorpha</taxon>
        <taxon>Ephydroidea</taxon>
        <taxon>Drosophilidae</taxon>
        <taxon>Drosophila</taxon>
    </lineage>
</organism>
<dbReference type="PROSITE" id="PS50267">
    <property type="entry name" value="NA_NEUROTRAN_SYMP_3"/>
    <property type="match status" value="1"/>
</dbReference>
<name>A0A0Q9XKV8_DROMO</name>
<dbReference type="SUPFAM" id="SSF161070">
    <property type="entry name" value="SNF-like"/>
    <property type="match status" value="1"/>
</dbReference>
<keyword evidence="3" id="KW-0813">Transport</keyword>
<keyword evidence="12" id="KW-1185">Reference proteome</keyword>
<dbReference type="OrthoDB" id="6581954at2759"/>
<dbReference type="PANTHER" id="PTHR11616:SF279">
    <property type="entry name" value="SODIUM-DEPENDENT SEROTONIN TRANSPORTER"/>
    <property type="match status" value="1"/>
</dbReference>
<evidence type="ECO:0000256" key="1">
    <source>
        <dbReference type="ARBA" id="ARBA00004141"/>
    </source>
</evidence>
<dbReference type="GO" id="GO:0005335">
    <property type="term" value="F:serotonin:sodium:chloride symporter activity"/>
    <property type="evidence" value="ECO:0007669"/>
    <property type="project" value="TreeGrafter"/>
</dbReference>
<dbReference type="PRINTS" id="PR00176">
    <property type="entry name" value="NANEUSMPORT"/>
</dbReference>
<reference evidence="11 12" key="1">
    <citation type="journal article" date="2007" name="Nature">
        <title>Evolution of genes and genomes on the Drosophila phylogeny.</title>
        <authorList>
            <consortium name="Drosophila 12 Genomes Consortium"/>
            <person name="Clark A.G."/>
            <person name="Eisen M.B."/>
            <person name="Smith D.R."/>
            <person name="Bergman C.M."/>
            <person name="Oliver B."/>
            <person name="Markow T.A."/>
            <person name="Kaufman T.C."/>
            <person name="Kellis M."/>
            <person name="Gelbart W."/>
            <person name="Iyer V.N."/>
            <person name="Pollard D.A."/>
            <person name="Sackton T.B."/>
            <person name="Larracuente A.M."/>
            <person name="Singh N.D."/>
            <person name="Abad J.P."/>
            <person name="Abt D.N."/>
            <person name="Adryan B."/>
            <person name="Aguade M."/>
            <person name="Akashi H."/>
            <person name="Anderson W.W."/>
            <person name="Aquadro C.F."/>
            <person name="Ardell D.H."/>
            <person name="Arguello R."/>
            <person name="Artieri C.G."/>
            <person name="Barbash D.A."/>
            <person name="Barker D."/>
            <person name="Barsanti P."/>
            <person name="Batterham P."/>
            <person name="Batzoglou S."/>
            <person name="Begun D."/>
            <person name="Bhutkar A."/>
            <person name="Blanco E."/>
            <person name="Bosak S.A."/>
            <person name="Bradley R.K."/>
            <person name="Brand A.D."/>
            <person name="Brent M.R."/>
            <person name="Brooks A.N."/>
            <person name="Brown R.H."/>
            <person name="Butlin R.K."/>
            <person name="Caggese C."/>
            <person name="Calvi B.R."/>
            <person name="Bernardo de Carvalho A."/>
            <person name="Caspi A."/>
            <person name="Castrezana S."/>
            <person name="Celniker S.E."/>
            <person name="Chang J.L."/>
            <person name="Chapple C."/>
            <person name="Chatterji S."/>
            <person name="Chinwalla A."/>
            <person name="Civetta A."/>
            <person name="Clifton S.W."/>
            <person name="Comeron J.M."/>
            <person name="Costello J.C."/>
            <person name="Coyne J.A."/>
            <person name="Daub J."/>
            <person name="David R.G."/>
            <person name="Delcher A.L."/>
            <person name="Delehaunty K."/>
            <person name="Do C.B."/>
            <person name="Ebling H."/>
            <person name="Edwards K."/>
            <person name="Eickbush T."/>
            <person name="Evans J.D."/>
            <person name="Filipski A."/>
            <person name="Findeiss S."/>
            <person name="Freyhult E."/>
            <person name="Fulton L."/>
            <person name="Fulton R."/>
            <person name="Garcia A.C."/>
            <person name="Gardiner A."/>
            <person name="Garfield D.A."/>
            <person name="Garvin B.E."/>
            <person name="Gibson G."/>
            <person name="Gilbert D."/>
            <person name="Gnerre S."/>
            <person name="Godfrey J."/>
            <person name="Good R."/>
            <person name="Gotea V."/>
            <person name="Gravely B."/>
            <person name="Greenberg A.J."/>
            <person name="Griffiths-Jones S."/>
            <person name="Gross S."/>
            <person name="Guigo R."/>
            <person name="Gustafson E.A."/>
            <person name="Haerty W."/>
            <person name="Hahn M.W."/>
            <person name="Halligan D.L."/>
            <person name="Halpern A.L."/>
            <person name="Halter G.M."/>
            <person name="Han M.V."/>
            <person name="Heger A."/>
            <person name="Hillier L."/>
            <person name="Hinrichs A.S."/>
            <person name="Holmes I."/>
            <person name="Hoskins R.A."/>
            <person name="Hubisz M.J."/>
            <person name="Hultmark D."/>
            <person name="Huntley M.A."/>
            <person name="Jaffe D.B."/>
            <person name="Jagadeeshan S."/>
            <person name="Jeck W.R."/>
            <person name="Johnson J."/>
            <person name="Jones C.D."/>
            <person name="Jordan W.C."/>
            <person name="Karpen G.H."/>
            <person name="Kataoka E."/>
            <person name="Keightley P.D."/>
            <person name="Kheradpour P."/>
            <person name="Kirkness E.F."/>
            <person name="Koerich L.B."/>
            <person name="Kristiansen K."/>
            <person name="Kudrna D."/>
            <person name="Kulathinal R.J."/>
            <person name="Kumar S."/>
            <person name="Kwok R."/>
            <person name="Lander E."/>
            <person name="Langley C.H."/>
            <person name="Lapoint R."/>
            <person name="Lazzaro B.P."/>
            <person name="Lee S.J."/>
            <person name="Levesque L."/>
            <person name="Li R."/>
            <person name="Lin C.F."/>
            <person name="Lin M.F."/>
            <person name="Lindblad-Toh K."/>
            <person name="Llopart A."/>
            <person name="Long M."/>
            <person name="Low L."/>
            <person name="Lozovsky E."/>
            <person name="Lu J."/>
            <person name="Luo M."/>
            <person name="Machado C.A."/>
            <person name="Makalowski W."/>
            <person name="Marzo M."/>
            <person name="Matsuda M."/>
            <person name="Matzkin L."/>
            <person name="McAllister B."/>
            <person name="McBride C.S."/>
            <person name="McKernan B."/>
            <person name="McKernan K."/>
            <person name="Mendez-Lago M."/>
            <person name="Minx P."/>
            <person name="Mollenhauer M.U."/>
            <person name="Montooth K."/>
            <person name="Mount S.M."/>
            <person name="Mu X."/>
            <person name="Myers E."/>
            <person name="Negre B."/>
            <person name="Newfeld S."/>
            <person name="Nielsen R."/>
            <person name="Noor M.A."/>
            <person name="O'Grady P."/>
            <person name="Pachter L."/>
            <person name="Papaceit M."/>
            <person name="Parisi M.J."/>
            <person name="Parisi M."/>
            <person name="Parts L."/>
            <person name="Pedersen J.S."/>
            <person name="Pesole G."/>
            <person name="Phillippy A.M."/>
            <person name="Ponting C.P."/>
            <person name="Pop M."/>
            <person name="Porcelli D."/>
            <person name="Powell J.R."/>
            <person name="Prohaska S."/>
            <person name="Pruitt K."/>
            <person name="Puig M."/>
            <person name="Quesneville H."/>
            <person name="Ram K.R."/>
            <person name="Rand D."/>
            <person name="Rasmussen M.D."/>
            <person name="Reed L.K."/>
            <person name="Reenan R."/>
            <person name="Reily A."/>
            <person name="Remington K.A."/>
            <person name="Rieger T.T."/>
            <person name="Ritchie M.G."/>
            <person name="Robin C."/>
            <person name="Rogers Y.H."/>
            <person name="Rohde C."/>
            <person name="Rozas J."/>
            <person name="Rubenfield M.J."/>
            <person name="Ruiz A."/>
            <person name="Russo S."/>
            <person name="Salzberg S.L."/>
            <person name="Sanchez-Gracia A."/>
            <person name="Saranga D.J."/>
            <person name="Sato H."/>
            <person name="Schaeffer S.W."/>
            <person name="Schatz M.C."/>
            <person name="Schlenke T."/>
            <person name="Schwartz R."/>
            <person name="Segarra C."/>
            <person name="Singh R.S."/>
            <person name="Sirot L."/>
            <person name="Sirota M."/>
            <person name="Sisneros N.B."/>
            <person name="Smith C.D."/>
            <person name="Smith T.F."/>
            <person name="Spieth J."/>
            <person name="Stage D.E."/>
            <person name="Stark A."/>
            <person name="Stephan W."/>
            <person name="Strausberg R.L."/>
            <person name="Strempel S."/>
            <person name="Sturgill D."/>
            <person name="Sutton G."/>
            <person name="Sutton G.G."/>
            <person name="Tao W."/>
            <person name="Teichmann S."/>
            <person name="Tobari Y.N."/>
            <person name="Tomimura Y."/>
            <person name="Tsolas J.M."/>
            <person name="Valente V.L."/>
            <person name="Venter E."/>
            <person name="Venter J.C."/>
            <person name="Vicario S."/>
            <person name="Vieira F.G."/>
            <person name="Vilella A.J."/>
            <person name="Villasante A."/>
            <person name="Walenz B."/>
            <person name="Wang J."/>
            <person name="Wasserman M."/>
            <person name="Watts T."/>
            <person name="Wilson D."/>
            <person name="Wilson R.K."/>
            <person name="Wing R.A."/>
            <person name="Wolfner M.F."/>
            <person name="Wong A."/>
            <person name="Wong G.K."/>
            <person name="Wu C.I."/>
            <person name="Wu G."/>
            <person name="Yamamoto D."/>
            <person name="Yang H.P."/>
            <person name="Yang S.P."/>
            <person name="Yorke J.A."/>
            <person name="Yoshida K."/>
            <person name="Zdobnov E."/>
            <person name="Zhang P."/>
            <person name="Zhang Y."/>
            <person name="Zimin A.V."/>
            <person name="Baldwin J."/>
            <person name="Abdouelleil A."/>
            <person name="Abdulkadir J."/>
            <person name="Abebe A."/>
            <person name="Abera B."/>
            <person name="Abreu J."/>
            <person name="Acer S.C."/>
            <person name="Aftuck L."/>
            <person name="Alexander A."/>
            <person name="An P."/>
            <person name="Anderson E."/>
            <person name="Anderson S."/>
            <person name="Arachi H."/>
            <person name="Azer M."/>
            <person name="Bachantsang P."/>
            <person name="Barry A."/>
            <person name="Bayul T."/>
            <person name="Berlin A."/>
            <person name="Bessette D."/>
            <person name="Bloom T."/>
            <person name="Blye J."/>
            <person name="Boguslavskiy L."/>
            <person name="Bonnet C."/>
            <person name="Boukhgalter B."/>
            <person name="Bourzgui I."/>
            <person name="Brown A."/>
            <person name="Cahill P."/>
            <person name="Channer S."/>
            <person name="Cheshatsang Y."/>
            <person name="Chuda L."/>
            <person name="Citroen M."/>
            <person name="Collymore A."/>
            <person name="Cooke P."/>
            <person name="Costello M."/>
            <person name="D'Aco K."/>
            <person name="Daza R."/>
            <person name="De Haan G."/>
            <person name="DeGray S."/>
            <person name="DeMaso C."/>
            <person name="Dhargay N."/>
            <person name="Dooley K."/>
            <person name="Dooley E."/>
            <person name="Doricent M."/>
            <person name="Dorje P."/>
            <person name="Dorjee K."/>
            <person name="Dupes A."/>
            <person name="Elong R."/>
            <person name="Falk J."/>
            <person name="Farina A."/>
            <person name="Faro S."/>
            <person name="Ferguson D."/>
            <person name="Fisher S."/>
            <person name="Foley C.D."/>
            <person name="Franke A."/>
            <person name="Friedrich D."/>
            <person name="Gadbois L."/>
            <person name="Gearin G."/>
            <person name="Gearin C.R."/>
            <person name="Giannoukos G."/>
            <person name="Goode T."/>
            <person name="Graham J."/>
            <person name="Grandbois E."/>
            <person name="Grewal S."/>
            <person name="Gyaltsen K."/>
            <person name="Hafez N."/>
            <person name="Hagos B."/>
            <person name="Hall J."/>
            <person name="Henson C."/>
            <person name="Hollinger A."/>
            <person name="Honan T."/>
            <person name="Huard M.D."/>
            <person name="Hughes L."/>
            <person name="Hurhula B."/>
            <person name="Husby M.E."/>
            <person name="Kamat A."/>
            <person name="Kanga B."/>
            <person name="Kashin S."/>
            <person name="Khazanovich D."/>
            <person name="Kisner P."/>
            <person name="Lance K."/>
            <person name="Lara M."/>
            <person name="Lee W."/>
            <person name="Lennon N."/>
            <person name="Letendre F."/>
            <person name="LeVine R."/>
            <person name="Lipovsky A."/>
            <person name="Liu X."/>
            <person name="Liu J."/>
            <person name="Liu S."/>
            <person name="Lokyitsang T."/>
            <person name="Lokyitsang Y."/>
            <person name="Lubonja R."/>
            <person name="Lui A."/>
            <person name="MacDonald P."/>
            <person name="Magnisalis V."/>
            <person name="Maru K."/>
            <person name="Matthews C."/>
            <person name="McCusker W."/>
            <person name="McDonough S."/>
            <person name="Mehta T."/>
            <person name="Meldrim J."/>
            <person name="Meneus L."/>
            <person name="Mihai O."/>
            <person name="Mihalev A."/>
            <person name="Mihova T."/>
            <person name="Mittelman R."/>
            <person name="Mlenga V."/>
            <person name="Montmayeur A."/>
            <person name="Mulrain L."/>
            <person name="Navidi A."/>
            <person name="Naylor J."/>
            <person name="Negash T."/>
            <person name="Nguyen T."/>
            <person name="Nguyen N."/>
            <person name="Nicol R."/>
            <person name="Norbu C."/>
            <person name="Norbu N."/>
            <person name="Novod N."/>
            <person name="O'Neill B."/>
            <person name="Osman S."/>
            <person name="Markiewicz E."/>
            <person name="Oyono O.L."/>
            <person name="Patti C."/>
            <person name="Phunkhang P."/>
            <person name="Pierre F."/>
            <person name="Priest M."/>
            <person name="Raghuraman S."/>
            <person name="Rege F."/>
            <person name="Reyes R."/>
            <person name="Rise C."/>
            <person name="Rogov P."/>
            <person name="Ross K."/>
            <person name="Ryan E."/>
            <person name="Settipalli S."/>
            <person name="Shea T."/>
            <person name="Sherpa N."/>
            <person name="Shi L."/>
            <person name="Shih D."/>
            <person name="Sparrow T."/>
            <person name="Spaulding J."/>
            <person name="Stalker J."/>
            <person name="Stange-Thomann N."/>
            <person name="Stavropoulos S."/>
            <person name="Stone C."/>
            <person name="Strader C."/>
            <person name="Tesfaye S."/>
            <person name="Thomson T."/>
            <person name="Thoulutsang Y."/>
            <person name="Thoulutsang D."/>
            <person name="Topham K."/>
            <person name="Topping I."/>
            <person name="Tsamla T."/>
            <person name="Vassiliev H."/>
            <person name="Vo A."/>
            <person name="Wangchuk T."/>
            <person name="Wangdi T."/>
            <person name="Weiand M."/>
            <person name="Wilkinson J."/>
            <person name="Wilson A."/>
            <person name="Yadav S."/>
            <person name="Young G."/>
            <person name="Yu Q."/>
            <person name="Zembek L."/>
            <person name="Zhong D."/>
            <person name="Zimmer A."/>
            <person name="Zwirko Z."/>
            <person name="Jaffe D.B."/>
            <person name="Alvarez P."/>
            <person name="Brockman W."/>
            <person name="Butler J."/>
            <person name="Chin C."/>
            <person name="Gnerre S."/>
            <person name="Grabherr M."/>
            <person name="Kleber M."/>
            <person name="Mauceli E."/>
            <person name="MacCallum I."/>
        </authorList>
    </citation>
    <scope>NUCLEOTIDE SEQUENCE [LARGE SCALE GENOMIC DNA]</scope>
    <source>
        <strain evidence="12">Tucson 15081-1352.22</strain>
    </source>
</reference>
<feature type="binding site" evidence="8">
    <location>
        <position position="162"/>
    </location>
    <ligand>
        <name>Na(+)</name>
        <dbReference type="ChEBI" id="CHEBI:29101"/>
        <label>1</label>
    </ligand>
</feature>
<feature type="transmembrane region" description="Helical" evidence="10">
    <location>
        <begin position="73"/>
        <end position="94"/>
    </location>
</feature>
<dbReference type="GO" id="GO:0046872">
    <property type="term" value="F:metal ion binding"/>
    <property type="evidence" value="ECO:0007669"/>
    <property type="project" value="UniProtKB-KW"/>
</dbReference>
<evidence type="ECO:0000256" key="3">
    <source>
        <dbReference type="ARBA" id="ARBA00022448"/>
    </source>
</evidence>
<feature type="transmembrane region" description="Helical" evidence="10">
    <location>
        <begin position="361"/>
        <end position="382"/>
    </location>
</feature>
<dbReference type="Proteomes" id="UP000009192">
    <property type="component" value="Unassembled WGS sequence"/>
</dbReference>
<comment type="subcellular location">
    <subcellularLocation>
        <location evidence="1">Membrane</location>
        <topology evidence="1">Multi-pass membrane protein</topology>
    </subcellularLocation>
</comment>
<dbReference type="EMBL" id="CH933808">
    <property type="protein sequence ID" value="KRG05518.1"/>
    <property type="molecule type" value="Genomic_DNA"/>
</dbReference>
<dbReference type="SMR" id="A0A0Q9XKV8"/>
<dbReference type="PANTHER" id="PTHR11616">
    <property type="entry name" value="SODIUM/CHLORIDE DEPENDENT TRANSPORTER"/>
    <property type="match status" value="1"/>
</dbReference>
<feature type="transmembrane region" description="Helical" evidence="10">
    <location>
        <begin position="319"/>
        <end position="341"/>
    </location>
</feature>
<evidence type="ECO:0000256" key="4">
    <source>
        <dbReference type="ARBA" id="ARBA00022692"/>
    </source>
</evidence>
<keyword evidence="5" id="KW-0769">Symport</keyword>
<dbReference type="GO" id="GO:0005886">
    <property type="term" value="C:plasma membrane"/>
    <property type="evidence" value="ECO:0007669"/>
    <property type="project" value="TreeGrafter"/>
</dbReference>
<dbReference type="InterPro" id="IPR037272">
    <property type="entry name" value="SNS_sf"/>
</dbReference>